<reference evidence="1" key="1">
    <citation type="submission" date="2021-02" db="EMBL/GenBank/DDBJ databases">
        <title>Natrosporangium hydrolyticum gen. nov., sp. nov, a haloalkaliphilic actinobacterium from a soda solonchak soil.</title>
        <authorList>
            <person name="Sorokin D.Y."/>
            <person name="Khijniak T.V."/>
            <person name="Zakharycheva A.P."/>
            <person name="Boueva O.V."/>
            <person name="Ariskina E.V."/>
            <person name="Hahnke R.L."/>
            <person name="Bunk B."/>
            <person name="Sproer C."/>
            <person name="Schumann P."/>
            <person name="Evtushenko L.I."/>
            <person name="Kublanov I.V."/>
        </authorList>
    </citation>
    <scope>NUCLEOTIDE SEQUENCE</scope>
    <source>
        <strain evidence="1">DSM 106523</strain>
    </source>
</reference>
<organism evidence="1 2">
    <name type="scientific">Natronosporangium hydrolyticum</name>
    <dbReference type="NCBI Taxonomy" id="2811111"/>
    <lineage>
        <taxon>Bacteria</taxon>
        <taxon>Bacillati</taxon>
        <taxon>Actinomycetota</taxon>
        <taxon>Actinomycetes</taxon>
        <taxon>Micromonosporales</taxon>
        <taxon>Micromonosporaceae</taxon>
        <taxon>Natronosporangium</taxon>
    </lineage>
</organism>
<evidence type="ECO:0000313" key="2">
    <source>
        <dbReference type="Proteomes" id="UP000662857"/>
    </source>
</evidence>
<name>A0A895YFN5_9ACTN</name>
<evidence type="ECO:0000313" key="1">
    <source>
        <dbReference type="EMBL" id="QSB14922.1"/>
    </source>
</evidence>
<proteinExistence type="predicted"/>
<dbReference type="SUPFAM" id="SSF52540">
    <property type="entry name" value="P-loop containing nucleoside triphosphate hydrolases"/>
    <property type="match status" value="1"/>
</dbReference>
<sequence>MIALVSAKGSPGVTVSGLAFALTWSGRTLLVEADPAGGDVLSGYLQGSLDAQRGLAQLAVAELRGRLRDEFERQLVDLAAPRRQRLLLPGLRDPAQAATVAPVWPAIADFLRQLAEDGSVIVDCGRLTAPHFGWPLLHAADQVLLVVRGTLSSVSHAVPAVGVLRKEQAERGGPDRLGLLVVDTGPYPAAEVAARLQVDLAAVLPADQRSARVLSSGGQLHLRSPLLRSAAATQQIMASNREVVDGTRAG</sequence>
<dbReference type="Gene3D" id="3.40.50.300">
    <property type="entry name" value="P-loop containing nucleotide triphosphate hydrolases"/>
    <property type="match status" value="1"/>
</dbReference>
<accession>A0A895YFN5</accession>
<dbReference type="KEGG" id="nhy:JQS43_00555"/>
<dbReference type="EMBL" id="CP070499">
    <property type="protein sequence ID" value="QSB14922.1"/>
    <property type="molecule type" value="Genomic_DNA"/>
</dbReference>
<dbReference type="InterPro" id="IPR027417">
    <property type="entry name" value="P-loop_NTPase"/>
</dbReference>
<keyword evidence="2" id="KW-1185">Reference proteome</keyword>
<dbReference type="RefSeq" id="WP_239677085.1">
    <property type="nucleotide sequence ID" value="NZ_CP070499.1"/>
</dbReference>
<protein>
    <submittedName>
        <fullName evidence="1">ParA family protein</fullName>
    </submittedName>
</protein>
<dbReference type="Proteomes" id="UP000662857">
    <property type="component" value="Chromosome"/>
</dbReference>
<gene>
    <name evidence="1" type="ORF">JQS43_00555</name>
</gene>
<dbReference type="AlphaFoldDB" id="A0A895YFN5"/>